<protein>
    <submittedName>
        <fullName evidence="2">Redoxin domain-containing protein</fullName>
    </submittedName>
</protein>
<dbReference type="CDD" id="cd02966">
    <property type="entry name" value="TlpA_like_family"/>
    <property type="match status" value="1"/>
</dbReference>
<dbReference type="InterPro" id="IPR036249">
    <property type="entry name" value="Thioredoxin-like_sf"/>
</dbReference>
<dbReference type="PROSITE" id="PS51352">
    <property type="entry name" value="THIOREDOXIN_2"/>
    <property type="match status" value="1"/>
</dbReference>
<organism evidence="2 3">
    <name type="scientific">Aquiflexum gelatinilyticum</name>
    <dbReference type="NCBI Taxonomy" id="2961943"/>
    <lineage>
        <taxon>Bacteria</taxon>
        <taxon>Pseudomonadati</taxon>
        <taxon>Bacteroidota</taxon>
        <taxon>Cytophagia</taxon>
        <taxon>Cytophagales</taxon>
        <taxon>Cyclobacteriaceae</taxon>
        <taxon>Aquiflexum</taxon>
    </lineage>
</organism>
<keyword evidence="3" id="KW-1185">Reference proteome</keyword>
<dbReference type="InterPro" id="IPR017801">
    <property type="entry name" value="DUF3738"/>
</dbReference>
<dbReference type="InterPro" id="IPR050553">
    <property type="entry name" value="Thioredoxin_ResA/DsbE_sf"/>
</dbReference>
<dbReference type="Gene3D" id="3.40.30.10">
    <property type="entry name" value="Glutaredoxin"/>
    <property type="match status" value="1"/>
</dbReference>
<feature type="domain" description="Thioredoxin" evidence="1">
    <location>
        <begin position="28"/>
        <end position="166"/>
    </location>
</feature>
<dbReference type="Proteomes" id="UP001142175">
    <property type="component" value="Unassembled WGS sequence"/>
</dbReference>
<reference evidence="2" key="1">
    <citation type="submission" date="2022-08" db="EMBL/GenBank/DDBJ databases">
        <authorList>
            <person name="Zhang D."/>
        </authorList>
    </citation>
    <scope>NUCLEOTIDE SEQUENCE</scope>
    <source>
        <strain evidence="2">XJ19-11</strain>
    </source>
</reference>
<comment type="caution">
    <text evidence="2">The sequence shown here is derived from an EMBL/GenBank/DDBJ whole genome shotgun (WGS) entry which is preliminary data.</text>
</comment>
<gene>
    <name evidence="2" type="ORF">NU887_05740</name>
</gene>
<dbReference type="InterPro" id="IPR000866">
    <property type="entry name" value="AhpC/TSA"/>
</dbReference>
<dbReference type="EMBL" id="JANSUY010000002">
    <property type="protein sequence ID" value="MCR9014529.1"/>
    <property type="molecule type" value="Genomic_DNA"/>
</dbReference>
<dbReference type="GO" id="GO:0016209">
    <property type="term" value="F:antioxidant activity"/>
    <property type="evidence" value="ECO:0007669"/>
    <property type="project" value="InterPro"/>
</dbReference>
<accession>A0A9X2P2A0</accession>
<proteinExistence type="predicted"/>
<name>A0A9X2P2A0_9BACT</name>
<dbReference type="PANTHER" id="PTHR42852">
    <property type="entry name" value="THIOL:DISULFIDE INTERCHANGE PROTEIN DSBE"/>
    <property type="match status" value="1"/>
</dbReference>
<dbReference type="SUPFAM" id="SSF52833">
    <property type="entry name" value="Thioredoxin-like"/>
    <property type="match status" value="1"/>
</dbReference>
<evidence type="ECO:0000313" key="2">
    <source>
        <dbReference type="EMBL" id="MCR9014529.1"/>
    </source>
</evidence>
<evidence type="ECO:0000313" key="3">
    <source>
        <dbReference type="Proteomes" id="UP001142175"/>
    </source>
</evidence>
<dbReference type="Pfam" id="PF00578">
    <property type="entry name" value="AhpC-TSA"/>
    <property type="match status" value="1"/>
</dbReference>
<dbReference type="PANTHER" id="PTHR42852:SF17">
    <property type="entry name" value="THIOREDOXIN-LIKE PROTEIN HI_1115"/>
    <property type="match status" value="1"/>
</dbReference>
<sequence>MNPYPSVRFVCLILAFTLVSHFSMSQKIGLGEKIPSFEVIDLKTDEVKKVESDSEKIILIDFWATWCGPCIAGMPHLESLQKTFSSELLVLAVSDESPERIKKFMVNRPFGFSFVSDKEKNLQKYFPHRIIPHTVLIDKYGEVIAITSPDQITEKTIRDLLDGEKPIMPLKQEQVGFDPSHDFFEVAEDMDQYFVIQKEFEGVPTFSKVPNQGTFANRRITAHNFSIEGLYRLAFQKSSMRLEYLIDKELVAYKPGNLYSVDVIVSKGSESYLYEYFAKGLTEWFEIKGKLEKRTTEVIVLYSKGQANLTESKDYSSYSGRSGTFQSEGASLNDLVEYLEDFDILGLPVVNETNLNGTYFFDLNFEPENPQSLIDALNGLGLAIKKESREIDVLVLYKD</sequence>
<dbReference type="RefSeq" id="WP_258422405.1">
    <property type="nucleotide sequence ID" value="NZ_JANSUY010000002.1"/>
</dbReference>
<dbReference type="Pfam" id="PF12543">
    <property type="entry name" value="DUF3738"/>
    <property type="match status" value="1"/>
</dbReference>
<evidence type="ECO:0000259" key="1">
    <source>
        <dbReference type="PROSITE" id="PS51352"/>
    </source>
</evidence>
<dbReference type="InterPro" id="IPR013766">
    <property type="entry name" value="Thioredoxin_domain"/>
</dbReference>
<dbReference type="AlphaFoldDB" id="A0A9X2P2A0"/>
<dbReference type="GO" id="GO:0016491">
    <property type="term" value="F:oxidoreductase activity"/>
    <property type="evidence" value="ECO:0007669"/>
    <property type="project" value="InterPro"/>
</dbReference>